<reference evidence="3 4" key="1">
    <citation type="submission" date="2022-03" db="EMBL/GenBank/DDBJ databases">
        <title>Rhizobium SSM4.3 sp. nov., isolated from Sediment (Gouqi Island).</title>
        <authorList>
            <person name="Chen G."/>
        </authorList>
    </citation>
    <scope>NUCLEOTIDE SEQUENCE [LARGE SCALE GENOMIC DNA]</scope>
    <source>
        <strain evidence="3 4">SSM4.3</strain>
        <plasmid evidence="3">unnamed</plasmid>
    </source>
</reference>
<name>A0ABT0CW21_9HYPH</name>
<evidence type="ECO:0000313" key="4">
    <source>
        <dbReference type="Proteomes" id="UP001522662"/>
    </source>
</evidence>
<sequence>MAIRRMSLRLLLSGLTVLAVGSLGHAQTVDDTLEPYRMLRSLQFVQDTVVRGDHSAAEMQRFMLGTIDDRLRTADSKVYQDPRNVDAALIYAMSGGNPATLEYLVARDIDGNFDNRVSDALRKYLSGKGTLIAKSLGDIASEYKNAKIGPYLALVAGNVTLTKDPAAALKFYDWARLTAPGTIVEEAALRRSLAVAVDAKIVGKASLYANGYARRFLYSPYASQFADLFVRFVVEHYEVLKPQDIEATLGYMDVDRRREVYLRVAREAAIAGRKELATMASDQARLLSGSEEGADALANLYGSLVGVPTENVDDAMAVLMQIPEEALSPRDRALRQAAETVAKQVLRKPQPSPPVQPTPLIEQGESQAADADPDLQDPFAQPSETTPLPVSAQAEPAAAQTTVPSGERVNIDPELRTFVDSGRSKLDAIDDLLKKEGP</sequence>
<protein>
    <submittedName>
        <fullName evidence="3">Chemotaxis protein MotC</fullName>
    </submittedName>
</protein>
<geneLocation type="plasmid" evidence="3">
    <name>unnamed</name>
</geneLocation>
<gene>
    <name evidence="3" type="primary">motC</name>
    <name evidence="3" type="ORF">MKJ03_03340</name>
</gene>
<dbReference type="Proteomes" id="UP001522662">
    <property type="component" value="Unassembled WGS sequence"/>
</dbReference>
<keyword evidence="2" id="KW-0732">Signal</keyword>
<keyword evidence="4" id="KW-1185">Reference proteome</keyword>
<evidence type="ECO:0000256" key="1">
    <source>
        <dbReference type="SAM" id="MobiDB-lite"/>
    </source>
</evidence>
<proteinExistence type="predicted"/>
<feature type="region of interest" description="Disordered" evidence="1">
    <location>
        <begin position="343"/>
        <end position="416"/>
    </location>
</feature>
<dbReference type="NCBIfam" id="NF009442">
    <property type="entry name" value="PRK12798.1-4"/>
    <property type="match status" value="1"/>
</dbReference>
<keyword evidence="3" id="KW-0614">Plasmid</keyword>
<evidence type="ECO:0000313" key="3">
    <source>
        <dbReference type="EMBL" id="MCJ8237346.1"/>
    </source>
</evidence>
<organism evidence="3 4">
    <name type="scientific">Peteryoungia algae</name>
    <dbReference type="NCBI Taxonomy" id="2919917"/>
    <lineage>
        <taxon>Bacteria</taxon>
        <taxon>Pseudomonadati</taxon>
        <taxon>Pseudomonadota</taxon>
        <taxon>Alphaproteobacteria</taxon>
        <taxon>Hyphomicrobiales</taxon>
        <taxon>Rhizobiaceae</taxon>
        <taxon>Peteryoungia</taxon>
    </lineage>
</organism>
<feature type="chain" id="PRO_5045130366" evidence="2">
    <location>
        <begin position="27"/>
        <end position="438"/>
    </location>
</feature>
<dbReference type="EMBL" id="JALAYX010000001">
    <property type="protein sequence ID" value="MCJ8237346.1"/>
    <property type="molecule type" value="Genomic_DNA"/>
</dbReference>
<evidence type="ECO:0000256" key="2">
    <source>
        <dbReference type="SAM" id="SignalP"/>
    </source>
</evidence>
<accession>A0ABT0CW21</accession>
<comment type="caution">
    <text evidence="3">The sequence shown here is derived from an EMBL/GenBank/DDBJ whole genome shotgun (WGS) entry which is preliminary data.</text>
</comment>
<feature type="signal peptide" evidence="2">
    <location>
        <begin position="1"/>
        <end position="26"/>
    </location>
</feature>